<dbReference type="GO" id="GO:0009055">
    <property type="term" value="F:electron transfer activity"/>
    <property type="evidence" value="ECO:0007669"/>
    <property type="project" value="InterPro"/>
</dbReference>
<dbReference type="PANTHER" id="PTHR43717">
    <property type="entry name" value="ANAEROBIC NITRIC OXIDE REDUCTASE FLAVORUBREDOXIN"/>
    <property type="match status" value="1"/>
</dbReference>
<proteinExistence type="predicted"/>
<gene>
    <name evidence="2" type="ORF">Dia5BBH33_12900</name>
</gene>
<protein>
    <submittedName>
        <fullName evidence="2">FprA family A-type flavoprotein</fullName>
    </submittedName>
</protein>
<dbReference type="EMBL" id="AP019697">
    <property type="protein sequence ID" value="BBK25355.1"/>
    <property type="molecule type" value="Genomic_DNA"/>
</dbReference>
<dbReference type="InterPro" id="IPR045761">
    <property type="entry name" value="ODP_dom"/>
</dbReference>
<keyword evidence="3" id="KW-1185">Reference proteome</keyword>
<dbReference type="GeneID" id="92716517"/>
<evidence type="ECO:0000313" key="2">
    <source>
        <dbReference type="EMBL" id="BBK25355.1"/>
    </source>
</evidence>
<reference evidence="3" key="1">
    <citation type="submission" date="2019-05" db="EMBL/GenBank/DDBJ databases">
        <title>Complete genome sequencing of Dialister sp. strain 5BBH33.</title>
        <authorList>
            <person name="Sakamoto M."/>
            <person name="Murakami T."/>
            <person name="Mori H."/>
        </authorList>
    </citation>
    <scope>NUCLEOTIDE SEQUENCE [LARGE SCALE GENOMIC DNA]</scope>
    <source>
        <strain evidence="3">5BBH33</strain>
    </source>
</reference>
<organism evidence="2 3">
    <name type="scientific">Dialister hominis</name>
    <dbReference type="NCBI Taxonomy" id="2582419"/>
    <lineage>
        <taxon>Bacteria</taxon>
        <taxon>Bacillati</taxon>
        <taxon>Bacillota</taxon>
        <taxon>Negativicutes</taxon>
        <taxon>Veillonellales</taxon>
        <taxon>Veillonellaceae</taxon>
        <taxon>Dialister</taxon>
    </lineage>
</organism>
<dbReference type="SUPFAM" id="SSF52218">
    <property type="entry name" value="Flavoproteins"/>
    <property type="match status" value="1"/>
</dbReference>
<dbReference type="KEGG" id="dho:Dia5BBH33_12900"/>
<accession>A0A8D4UUS4</accession>
<dbReference type="Proteomes" id="UP000320585">
    <property type="component" value="Chromosome"/>
</dbReference>
<feature type="domain" description="Metallo-beta-lactamase" evidence="1">
    <location>
        <begin position="35"/>
        <end position="209"/>
    </location>
</feature>
<sequence>MHNEQQVTPHIYWVGGNDFNSPRFENLIPLKSGVTYNSYFIDDEKTAVIDTTDTVIRDLFIGNVSHLLHGRKLDYIVVNHMEPDHSGSLLALAMAYPEAKIVASAQALKMLGQYFQVSMPERYITSDEKLVIDLGMHKLRFLKAPMVHWPEVTFTYDETEEVLFTADGFGTFGILNGSIFADDVDYKEEYLGECRKYYANIVARFGPQVLSALKKVDALDVRYICSLHGPVIRRKEDIDFLIGEYKKWASWTPDYQSVNIFIASAYGNTAMAAEVLAAKLAKRGIRNLKMVDVCTVSLADSFTEILRRSHIVLAASTMNMTVNPLMSAFLAICTEMNVTNRKVSIIGNSSWTPNVSGQLMKDVVSKWKNCELLGDPVHIVSSMHDDDADIEKLADIIAEDILKEK</sequence>
<evidence type="ECO:0000259" key="1">
    <source>
        <dbReference type="SMART" id="SM00849"/>
    </source>
</evidence>
<name>A0A8D4UUS4_9FIRM</name>
<dbReference type="Gene3D" id="3.60.15.10">
    <property type="entry name" value="Ribonuclease Z/Hydroxyacylglutathione hydrolase-like"/>
    <property type="match status" value="1"/>
</dbReference>
<dbReference type="SUPFAM" id="SSF56281">
    <property type="entry name" value="Metallo-hydrolase/oxidoreductase"/>
    <property type="match status" value="1"/>
</dbReference>
<dbReference type="InterPro" id="IPR036866">
    <property type="entry name" value="RibonucZ/Hydroxyglut_hydro"/>
</dbReference>
<dbReference type="Pfam" id="PF19583">
    <property type="entry name" value="ODP"/>
    <property type="match status" value="1"/>
</dbReference>
<dbReference type="OrthoDB" id="9807946at2"/>
<dbReference type="RefSeq" id="WP_108850803.1">
    <property type="nucleotide sequence ID" value="NZ_AP019697.1"/>
</dbReference>
<evidence type="ECO:0000313" key="3">
    <source>
        <dbReference type="Proteomes" id="UP000320585"/>
    </source>
</evidence>
<dbReference type="InterPro" id="IPR001279">
    <property type="entry name" value="Metallo-B-lactamas"/>
</dbReference>
<dbReference type="GO" id="GO:0010181">
    <property type="term" value="F:FMN binding"/>
    <property type="evidence" value="ECO:0007669"/>
    <property type="project" value="InterPro"/>
</dbReference>
<dbReference type="GO" id="GO:0016491">
    <property type="term" value="F:oxidoreductase activity"/>
    <property type="evidence" value="ECO:0007669"/>
    <property type="project" value="InterPro"/>
</dbReference>
<dbReference type="PIRSF" id="PIRSF005243">
    <property type="entry name" value="ROO"/>
    <property type="match status" value="1"/>
</dbReference>
<dbReference type="Gene3D" id="3.40.50.360">
    <property type="match status" value="1"/>
</dbReference>
<dbReference type="SMART" id="SM00849">
    <property type="entry name" value="Lactamase_B"/>
    <property type="match status" value="1"/>
</dbReference>
<dbReference type="InterPro" id="IPR029039">
    <property type="entry name" value="Flavoprotein-like_sf"/>
</dbReference>
<dbReference type="CDD" id="cd07709">
    <property type="entry name" value="flavodiiron_proteins_MBL-fold"/>
    <property type="match status" value="1"/>
</dbReference>
<dbReference type="GO" id="GO:0046872">
    <property type="term" value="F:metal ion binding"/>
    <property type="evidence" value="ECO:0007669"/>
    <property type="project" value="InterPro"/>
</dbReference>
<dbReference type="InterPro" id="IPR016440">
    <property type="entry name" value="Rubredoxin-O_OxRdtase"/>
</dbReference>
<dbReference type="AlphaFoldDB" id="A0A8D4UUS4"/>
<dbReference type="PANTHER" id="PTHR43717:SF1">
    <property type="entry name" value="ANAEROBIC NITRIC OXIDE REDUCTASE FLAVORUBREDOXIN"/>
    <property type="match status" value="1"/>
</dbReference>